<comment type="caution">
    <text evidence="1">The sequence shown here is derived from an EMBL/GenBank/DDBJ whole genome shotgun (WGS) entry which is preliminary data.</text>
</comment>
<evidence type="ECO:0000313" key="1">
    <source>
        <dbReference type="EMBL" id="KJU85664.1"/>
    </source>
</evidence>
<dbReference type="Proteomes" id="UP000033423">
    <property type="component" value="Unassembled WGS sequence"/>
</dbReference>
<sequence>MTPLYLVHSASFYCIPELLPTTRYNRSLYAGINSSCHTTIHTDSSYCSKIAVYAKITIEQGSLVLMSKR</sequence>
<dbReference type="AlphaFoldDB" id="A0A0F3GUN2"/>
<proteinExistence type="predicted"/>
<accession>A0A0F3GUN2</accession>
<evidence type="ECO:0000313" key="2">
    <source>
        <dbReference type="Proteomes" id="UP000033423"/>
    </source>
</evidence>
<protein>
    <submittedName>
        <fullName evidence="1">Uncharacterized protein</fullName>
    </submittedName>
</protein>
<organism evidence="1 2">
    <name type="scientific">Candidatus Magnetobacterium bavaricum</name>
    <dbReference type="NCBI Taxonomy" id="29290"/>
    <lineage>
        <taxon>Bacteria</taxon>
        <taxon>Pseudomonadati</taxon>
        <taxon>Nitrospirota</taxon>
        <taxon>Thermodesulfovibrionia</taxon>
        <taxon>Thermodesulfovibrionales</taxon>
        <taxon>Candidatus Magnetobacteriaceae</taxon>
        <taxon>Candidatus Magnetobacterium</taxon>
    </lineage>
</organism>
<name>A0A0F3GUN2_9BACT</name>
<dbReference type="EMBL" id="LACI01000920">
    <property type="protein sequence ID" value="KJU85664.1"/>
    <property type="molecule type" value="Genomic_DNA"/>
</dbReference>
<keyword evidence="2" id="KW-1185">Reference proteome</keyword>
<gene>
    <name evidence="1" type="ORF">MBAV_002143</name>
</gene>
<reference evidence="1 2" key="1">
    <citation type="submission" date="2015-02" db="EMBL/GenBank/DDBJ databases">
        <title>Single-cell genomics of uncultivated deep-branching MTB reveals a conserved set of magnetosome genes.</title>
        <authorList>
            <person name="Kolinko S."/>
            <person name="Richter M."/>
            <person name="Glockner F.O."/>
            <person name="Brachmann A."/>
            <person name="Schuler D."/>
        </authorList>
    </citation>
    <scope>NUCLEOTIDE SEQUENCE [LARGE SCALE GENOMIC DNA]</scope>
    <source>
        <strain evidence="1">TM-1</strain>
    </source>
</reference>